<reference evidence="4 5" key="1">
    <citation type="submission" date="2018-08" db="EMBL/GenBank/DDBJ databases">
        <title>Meiothermus terrae DSM 26712 genome sequencing project.</title>
        <authorList>
            <person name="Da Costa M.S."/>
            <person name="Albuquerque L."/>
            <person name="Raposo P."/>
            <person name="Froufe H.J.C."/>
            <person name="Barroso C.S."/>
            <person name="Egas C."/>
        </authorList>
    </citation>
    <scope>NUCLEOTIDE SEQUENCE [LARGE SCALE GENOMIC DNA]</scope>
    <source>
        <strain evidence="4 5">DSM 26712</strain>
    </source>
</reference>
<feature type="modified residue" description="4-aspartylphosphate" evidence="2">
    <location>
        <position position="54"/>
    </location>
</feature>
<dbReference type="EMBL" id="QXDL01000164">
    <property type="protein sequence ID" value="RIH81561.1"/>
    <property type="molecule type" value="Genomic_DNA"/>
</dbReference>
<protein>
    <submittedName>
        <fullName evidence="4">Sporulation initiation phosphotransferase F</fullName>
        <ecNumber evidence="4">2.7.-.-</ecNumber>
    </submittedName>
</protein>
<evidence type="ECO:0000256" key="1">
    <source>
        <dbReference type="ARBA" id="ARBA00022553"/>
    </source>
</evidence>
<accession>A0A399EGY8</accession>
<dbReference type="OrthoDB" id="9789181at2"/>
<dbReference type="SUPFAM" id="SSF52172">
    <property type="entry name" value="CheY-like"/>
    <property type="match status" value="1"/>
</dbReference>
<dbReference type="PROSITE" id="PS50110">
    <property type="entry name" value="RESPONSE_REGULATORY"/>
    <property type="match status" value="1"/>
</dbReference>
<dbReference type="Pfam" id="PF00072">
    <property type="entry name" value="Response_reg"/>
    <property type="match status" value="1"/>
</dbReference>
<dbReference type="PANTHER" id="PTHR44591">
    <property type="entry name" value="STRESS RESPONSE REGULATOR PROTEIN 1"/>
    <property type="match status" value="1"/>
</dbReference>
<name>A0A399EGY8_9DEIN</name>
<evidence type="ECO:0000259" key="3">
    <source>
        <dbReference type="PROSITE" id="PS50110"/>
    </source>
</evidence>
<dbReference type="InterPro" id="IPR050595">
    <property type="entry name" value="Bact_response_regulator"/>
</dbReference>
<evidence type="ECO:0000313" key="4">
    <source>
        <dbReference type="EMBL" id="RIH81561.1"/>
    </source>
</evidence>
<gene>
    <name evidence="4" type="primary">spo0F</name>
    <name evidence="4" type="ORF">Mterra_03089</name>
</gene>
<dbReference type="GO" id="GO:0000160">
    <property type="term" value="P:phosphorelay signal transduction system"/>
    <property type="evidence" value="ECO:0007669"/>
    <property type="project" value="InterPro"/>
</dbReference>
<proteinExistence type="predicted"/>
<keyword evidence="5" id="KW-1185">Reference proteome</keyword>
<dbReference type="CDD" id="cd00156">
    <property type="entry name" value="REC"/>
    <property type="match status" value="1"/>
</dbReference>
<feature type="domain" description="Response regulatory" evidence="3">
    <location>
        <begin position="5"/>
        <end position="119"/>
    </location>
</feature>
<organism evidence="4 5">
    <name type="scientific">Calidithermus terrae</name>
    <dbReference type="NCBI Taxonomy" id="1408545"/>
    <lineage>
        <taxon>Bacteria</taxon>
        <taxon>Thermotogati</taxon>
        <taxon>Deinococcota</taxon>
        <taxon>Deinococci</taxon>
        <taxon>Thermales</taxon>
        <taxon>Thermaceae</taxon>
        <taxon>Calidithermus</taxon>
    </lineage>
</organism>
<dbReference type="Gene3D" id="3.40.50.2300">
    <property type="match status" value="1"/>
</dbReference>
<dbReference type="PANTHER" id="PTHR44591:SF3">
    <property type="entry name" value="RESPONSE REGULATORY DOMAIN-CONTAINING PROTEIN"/>
    <property type="match status" value="1"/>
</dbReference>
<sequence>MTNSLVLIVDDDPAIRAFLRRVLRLSGLEVLEAADGGSGLELALAEPAGAVILDYNLPDTDGLSVLQRLKARKPALPVLFLTAYGEPELERRALELGADLFHSKPMTLDALLRAVRQLLERPPAGGPGP</sequence>
<dbReference type="InterPro" id="IPR011006">
    <property type="entry name" value="CheY-like_superfamily"/>
</dbReference>
<keyword evidence="4" id="KW-0808">Transferase</keyword>
<keyword evidence="1 2" id="KW-0597">Phosphoprotein</keyword>
<dbReference type="GO" id="GO:0016740">
    <property type="term" value="F:transferase activity"/>
    <property type="evidence" value="ECO:0007669"/>
    <property type="project" value="UniProtKB-KW"/>
</dbReference>
<dbReference type="Proteomes" id="UP000265715">
    <property type="component" value="Unassembled WGS sequence"/>
</dbReference>
<dbReference type="InterPro" id="IPR001789">
    <property type="entry name" value="Sig_transdc_resp-reg_receiver"/>
</dbReference>
<dbReference type="RefSeq" id="WP_119316042.1">
    <property type="nucleotide sequence ID" value="NZ_QXDL01000164.1"/>
</dbReference>
<dbReference type="EC" id="2.7.-.-" evidence="4"/>
<evidence type="ECO:0000313" key="5">
    <source>
        <dbReference type="Proteomes" id="UP000265715"/>
    </source>
</evidence>
<evidence type="ECO:0000256" key="2">
    <source>
        <dbReference type="PROSITE-ProRule" id="PRU00169"/>
    </source>
</evidence>
<dbReference type="SMART" id="SM00448">
    <property type="entry name" value="REC"/>
    <property type="match status" value="1"/>
</dbReference>
<dbReference type="AlphaFoldDB" id="A0A399EGY8"/>
<comment type="caution">
    <text evidence="4">The sequence shown here is derived from an EMBL/GenBank/DDBJ whole genome shotgun (WGS) entry which is preliminary data.</text>
</comment>